<evidence type="ECO:0000313" key="1">
    <source>
        <dbReference type="EMBL" id="KAK0505484.1"/>
    </source>
</evidence>
<name>A0AA39V058_9AGAR</name>
<organism evidence="1 2">
    <name type="scientific">Armillaria luteobubalina</name>
    <dbReference type="NCBI Taxonomy" id="153913"/>
    <lineage>
        <taxon>Eukaryota</taxon>
        <taxon>Fungi</taxon>
        <taxon>Dikarya</taxon>
        <taxon>Basidiomycota</taxon>
        <taxon>Agaricomycotina</taxon>
        <taxon>Agaricomycetes</taxon>
        <taxon>Agaricomycetidae</taxon>
        <taxon>Agaricales</taxon>
        <taxon>Marasmiineae</taxon>
        <taxon>Physalacriaceae</taxon>
        <taxon>Armillaria</taxon>
    </lineage>
</organism>
<protein>
    <submittedName>
        <fullName evidence="1">Uncharacterized protein</fullName>
    </submittedName>
</protein>
<dbReference type="Proteomes" id="UP001175228">
    <property type="component" value="Unassembled WGS sequence"/>
</dbReference>
<sequence>MTGEQEHESAFLGGAAPRLDPTAHQLKANSKVFAEQFTTSRWPEKRARVKMIQQKLEGVDKSMCPTEALKNMGVTLNLQFFSYSICFKTCQRCPSFAVSLSNYGMESVFAAIVPLDILCPSRSLVEPLRAFSTCLGPVNDAALTSNIFPPSYDIAASIPPPYVVVDTLVDNYIRTPQRILKLPLLTYAPLEDIRMAGFTHSELVTVVEEELSEAVEWA</sequence>
<evidence type="ECO:0000313" key="2">
    <source>
        <dbReference type="Proteomes" id="UP001175228"/>
    </source>
</evidence>
<dbReference type="AlphaFoldDB" id="A0AA39V058"/>
<comment type="caution">
    <text evidence="1">The sequence shown here is derived from an EMBL/GenBank/DDBJ whole genome shotgun (WGS) entry which is preliminary data.</text>
</comment>
<dbReference type="EMBL" id="JAUEPU010000002">
    <property type="protein sequence ID" value="KAK0505484.1"/>
    <property type="molecule type" value="Genomic_DNA"/>
</dbReference>
<keyword evidence="2" id="KW-1185">Reference proteome</keyword>
<accession>A0AA39V058</accession>
<reference evidence="1" key="1">
    <citation type="submission" date="2023-06" db="EMBL/GenBank/DDBJ databases">
        <authorList>
            <consortium name="Lawrence Berkeley National Laboratory"/>
            <person name="Ahrendt S."/>
            <person name="Sahu N."/>
            <person name="Indic B."/>
            <person name="Wong-Bajracharya J."/>
            <person name="Merenyi Z."/>
            <person name="Ke H.-M."/>
            <person name="Monk M."/>
            <person name="Kocsube S."/>
            <person name="Drula E."/>
            <person name="Lipzen A."/>
            <person name="Balint B."/>
            <person name="Henrissat B."/>
            <person name="Andreopoulos B."/>
            <person name="Martin F.M."/>
            <person name="Harder C.B."/>
            <person name="Rigling D."/>
            <person name="Ford K.L."/>
            <person name="Foster G.D."/>
            <person name="Pangilinan J."/>
            <person name="Papanicolaou A."/>
            <person name="Barry K."/>
            <person name="LaButti K."/>
            <person name="Viragh M."/>
            <person name="Koriabine M."/>
            <person name="Yan M."/>
            <person name="Riley R."/>
            <person name="Champramary S."/>
            <person name="Plett K.L."/>
            <person name="Tsai I.J."/>
            <person name="Slot J."/>
            <person name="Sipos G."/>
            <person name="Plett J."/>
            <person name="Nagy L.G."/>
            <person name="Grigoriev I.V."/>
        </authorList>
    </citation>
    <scope>NUCLEOTIDE SEQUENCE</scope>
    <source>
        <strain evidence="1">HWK02</strain>
    </source>
</reference>
<proteinExistence type="predicted"/>
<gene>
    <name evidence="1" type="ORF">EDD18DRAFT_1098840</name>
</gene>